<sequence>MNNAFPWYVLTGGPCSGKTALIDELKQRGYSVFPEPARIVIASELAQGKSIQDILADSRGLQHKILAHYLELETEAPKDQILFLDRGVPDVAAYYRKFNLSSDEVLKNALASVRYREVFLLNMIEFVNDAERYETPQEAAILHRYLRDAYTEQGYDVIEVPVVPVPERADFILKNL</sequence>
<evidence type="ECO:0000313" key="3">
    <source>
        <dbReference type="Proteomes" id="UP000176943"/>
    </source>
</evidence>
<dbReference type="InterPro" id="IPR038727">
    <property type="entry name" value="NadR/Ttd14_AAA_dom"/>
</dbReference>
<comment type="caution">
    <text evidence="2">The sequence shown here is derived from an EMBL/GenBank/DDBJ whole genome shotgun (WGS) entry which is preliminary data.</text>
</comment>
<dbReference type="InterPro" id="IPR027417">
    <property type="entry name" value="P-loop_NTPase"/>
</dbReference>
<feature type="domain" description="NadR/Ttd14 AAA" evidence="1">
    <location>
        <begin position="8"/>
        <end position="168"/>
    </location>
</feature>
<evidence type="ECO:0000313" key="2">
    <source>
        <dbReference type="EMBL" id="OGC87506.1"/>
    </source>
</evidence>
<name>A0A1F4Y148_9BACT</name>
<dbReference type="Proteomes" id="UP000176943">
    <property type="component" value="Unassembled WGS sequence"/>
</dbReference>
<accession>A0A1F4Y148</accession>
<proteinExistence type="predicted"/>
<dbReference type="EMBL" id="MEWY01000002">
    <property type="protein sequence ID" value="OGC87506.1"/>
    <property type="molecule type" value="Genomic_DNA"/>
</dbReference>
<gene>
    <name evidence="2" type="ORF">A3B33_02560</name>
</gene>
<dbReference type="Gene3D" id="3.40.50.300">
    <property type="entry name" value="P-loop containing nucleotide triphosphate hydrolases"/>
    <property type="match status" value="1"/>
</dbReference>
<protein>
    <recommendedName>
        <fullName evidence="1">NadR/Ttd14 AAA domain-containing protein</fullName>
    </recommendedName>
</protein>
<dbReference type="Pfam" id="PF13521">
    <property type="entry name" value="AAA_28"/>
    <property type="match status" value="1"/>
</dbReference>
<evidence type="ECO:0000259" key="1">
    <source>
        <dbReference type="Pfam" id="PF13521"/>
    </source>
</evidence>
<organism evidence="2 3">
    <name type="scientific">Candidatus Adlerbacteria bacterium RIFCSPLOWO2_01_FULL_54_16</name>
    <dbReference type="NCBI Taxonomy" id="1797244"/>
    <lineage>
        <taxon>Bacteria</taxon>
        <taxon>Candidatus Adleribacteriota</taxon>
    </lineage>
</organism>
<dbReference type="SUPFAM" id="SSF52540">
    <property type="entry name" value="P-loop containing nucleoside triphosphate hydrolases"/>
    <property type="match status" value="1"/>
</dbReference>
<dbReference type="AlphaFoldDB" id="A0A1F4Y148"/>
<reference evidence="2 3" key="1">
    <citation type="journal article" date="2016" name="Nat. Commun.">
        <title>Thousands of microbial genomes shed light on interconnected biogeochemical processes in an aquifer system.</title>
        <authorList>
            <person name="Anantharaman K."/>
            <person name="Brown C.T."/>
            <person name="Hug L.A."/>
            <person name="Sharon I."/>
            <person name="Castelle C.J."/>
            <person name="Probst A.J."/>
            <person name="Thomas B.C."/>
            <person name="Singh A."/>
            <person name="Wilkins M.J."/>
            <person name="Karaoz U."/>
            <person name="Brodie E.L."/>
            <person name="Williams K.H."/>
            <person name="Hubbard S.S."/>
            <person name="Banfield J.F."/>
        </authorList>
    </citation>
    <scope>NUCLEOTIDE SEQUENCE [LARGE SCALE GENOMIC DNA]</scope>
</reference>